<dbReference type="GO" id="GO:0008033">
    <property type="term" value="P:tRNA processing"/>
    <property type="evidence" value="ECO:0007669"/>
    <property type="project" value="UniProtKB-KW"/>
</dbReference>
<keyword evidence="5" id="KW-0808">Transferase</keyword>
<keyword evidence="6" id="KW-0819">tRNA processing</keyword>
<sequence length="206" mass="22267">MPPIPLNQFVTAARSGEALISFPTDTVPALAARPDAAGLIYAAKQRSETKPLILMAAEATDLWDYVQGSEAEFAVWQTVAARHWPGALTLVLPASPRLPKAMNPTDPTTIGIRVPNHPIARHILALTQPLATTSVNRSGEPPLLTMAEINAQFPEVLTLHPDELAALERKYGTQLNQLTSSGLPSTVAKWTGTGWQILRQGEVRLE</sequence>
<dbReference type="EC" id="2.7.7.87" evidence="3"/>
<evidence type="ECO:0000256" key="11">
    <source>
        <dbReference type="ARBA" id="ARBA00048366"/>
    </source>
</evidence>
<comment type="catalytic activity">
    <reaction evidence="11">
        <text>L-threonine + hydrogencarbonate + ATP = L-threonylcarbamoyladenylate + diphosphate + H2O</text>
        <dbReference type="Rhea" id="RHEA:36407"/>
        <dbReference type="ChEBI" id="CHEBI:15377"/>
        <dbReference type="ChEBI" id="CHEBI:17544"/>
        <dbReference type="ChEBI" id="CHEBI:30616"/>
        <dbReference type="ChEBI" id="CHEBI:33019"/>
        <dbReference type="ChEBI" id="CHEBI:57926"/>
        <dbReference type="ChEBI" id="CHEBI:73682"/>
        <dbReference type="EC" id="2.7.7.87"/>
    </reaction>
</comment>
<dbReference type="GO" id="GO:0005524">
    <property type="term" value="F:ATP binding"/>
    <property type="evidence" value="ECO:0007669"/>
    <property type="project" value="UniProtKB-KW"/>
</dbReference>
<keyword evidence="4" id="KW-0963">Cytoplasm</keyword>
<gene>
    <name evidence="13" type="ORF">HJG54_06805</name>
</gene>
<feature type="domain" description="YrdC-like" evidence="12">
    <location>
        <begin position="3"/>
        <end position="203"/>
    </location>
</feature>
<dbReference type="GO" id="GO:0003725">
    <property type="term" value="F:double-stranded RNA binding"/>
    <property type="evidence" value="ECO:0007669"/>
    <property type="project" value="InterPro"/>
</dbReference>
<dbReference type="GO" id="GO:0061710">
    <property type="term" value="F:L-threonylcarbamoyladenylate synthase"/>
    <property type="evidence" value="ECO:0007669"/>
    <property type="project" value="UniProtKB-EC"/>
</dbReference>
<evidence type="ECO:0000259" key="12">
    <source>
        <dbReference type="PROSITE" id="PS51163"/>
    </source>
</evidence>
<evidence type="ECO:0000256" key="1">
    <source>
        <dbReference type="ARBA" id="ARBA00004496"/>
    </source>
</evidence>
<evidence type="ECO:0000256" key="7">
    <source>
        <dbReference type="ARBA" id="ARBA00022695"/>
    </source>
</evidence>
<dbReference type="GO" id="GO:0000049">
    <property type="term" value="F:tRNA binding"/>
    <property type="evidence" value="ECO:0007669"/>
    <property type="project" value="TreeGrafter"/>
</dbReference>
<dbReference type="Gene3D" id="3.90.870.10">
    <property type="entry name" value="DHBP synthase"/>
    <property type="match status" value="1"/>
</dbReference>
<dbReference type="SUPFAM" id="SSF55821">
    <property type="entry name" value="YrdC/RibB"/>
    <property type="match status" value="1"/>
</dbReference>
<evidence type="ECO:0000256" key="3">
    <source>
        <dbReference type="ARBA" id="ARBA00012584"/>
    </source>
</evidence>
<dbReference type="PROSITE" id="PS51163">
    <property type="entry name" value="YRDC"/>
    <property type="match status" value="1"/>
</dbReference>
<evidence type="ECO:0000256" key="5">
    <source>
        <dbReference type="ARBA" id="ARBA00022679"/>
    </source>
</evidence>
<reference evidence="13" key="1">
    <citation type="submission" date="2020-05" db="EMBL/GenBank/DDBJ databases">
        <authorList>
            <person name="Zhu T."/>
            <person name="Keshari N."/>
            <person name="Lu X."/>
        </authorList>
    </citation>
    <scope>NUCLEOTIDE SEQUENCE</scope>
    <source>
        <strain evidence="13">NK1-12</strain>
    </source>
</reference>
<keyword evidence="9" id="KW-0067">ATP-binding</keyword>
<dbReference type="GO" id="GO:0005737">
    <property type="term" value="C:cytoplasm"/>
    <property type="evidence" value="ECO:0007669"/>
    <property type="project" value="UniProtKB-SubCell"/>
</dbReference>
<evidence type="ECO:0000256" key="2">
    <source>
        <dbReference type="ARBA" id="ARBA00007663"/>
    </source>
</evidence>
<dbReference type="GO" id="GO:0006450">
    <property type="term" value="P:regulation of translational fidelity"/>
    <property type="evidence" value="ECO:0007669"/>
    <property type="project" value="TreeGrafter"/>
</dbReference>
<dbReference type="AlphaFoldDB" id="A0AA96WHW2"/>
<organism evidence="13">
    <name type="scientific">Leptolyngbya sp. NK1-12</name>
    <dbReference type="NCBI Taxonomy" id="2547451"/>
    <lineage>
        <taxon>Bacteria</taxon>
        <taxon>Bacillati</taxon>
        <taxon>Cyanobacteriota</taxon>
        <taxon>Cyanophyceae</taxon>
        <taxon>Leptolyngbyales</taxon>
        <taxon>Leptolyngbyaceae</taxon>
        <taxon>Leptolyngbya group</taxon>
        <taxon>Leptolyngbya</taxon>
    </lineage>
</organism>
<name>A0AA96WHW2_9CYAN</name>
<comment type="similarity">
    <text evidence="2">Belongs to the SUA5 family.</text>
</comment>
<comment type="subcellular location">
    <subcellularLocation>
        <location evidence="1">Cytoplasm</location>
    </subcellularLocation>
</comment>
<evidence type="ECO:0000256" key="10">
    <source>
        <dbReference type="ARBA" id="ARBA00029774"/>
    </source>
</evidence>
<accession>A0AA96WHW2</accession>
<evidence type="ECO:0000256" key="4">
    <source>
        <dbReference type="ARBA" id="ARBA00022490"/>
    </source>
</evidence>
<evidence type="ECO:0000256" key="8">
    <source>
        <dbReference type="ARBA" id="ARBA00022741"/>
    </source>
</evidence>
<dbReference type="InterPro" id="IPR050156">
    <property type="entry name" value="TC-AMP_synthase_SUA5"/>
</dbReference>
<keyword evidence="7" id="KW-0548">Nucleotidyltransferase</keyword>
<evidence type="ECO:0000313" key="13">
    <source>
        <dbReference type="EMBL" id="WNZ22596.1"/>
    </source>
</evidence>
<dbReference type="InterPro" id="IPR017945">
    <property type="entry name" value="DHBP_synth_RibB-like_a/b_dom"/>
</dbReference>
<evidence type="ECO:0000256" key="6">
    <source>
        <dbReference type="ARBA" id="ARBA00022694"/>
    </source>
</evidence>
<dbReference type="PANTHER" id="PTHR17490:SF16">
    <property type="entry name" value="THREONYLCARBAMOYL-AMP SYNTHASE"/>
    <property type="match status" value="1"/>
</dbReference>
<keyword evidence="8" id="KW-0547">Nucleotide-binding</keyword>
<proteinExistence type="inferred from homology"/>
<dbReference type="RefSeq" id="WP_316434090.1">
    <property type="nucleotide sequence ID" value="NZ_CP053586.1"/>
</dbReference>
<dbReference type="Pfam" id="PF01300">
    <property type="entry name" value="Sua5_yciO_yrdC"/>
    <property type="match status" value="1"/>
</dbReference>
<protein>
    <recommendedName>
        <fullName evidence="10">L-threonylcarbamoyladenylate synthase</fullName>
        <ecNumber evidence="3">2.7.7.87</ecNumber>
    </recommendedName>
    <alternativeName>
        <fullName evidence="10">L-threonylcarbamoyladenylate synthase</fullName>
    </alternativeName>
</protein>
<dbReference type="EMBL" id="CP053586">
    <property type="protein sequence ID" value="WNZ22596.1"/>
    <property type="molecule type" value="Genomic_DNA"/>
</dbReference>
<evidence type="ECO:0000256" key="9">
    <source>
        <dbReference type="ARBA" id="ARBA00022840"/>
    </source>
</evidence>
<dbReference type="InterPro" id="IPR006070">
    <property type="entry name" value="Sua5-like_dom"/>
</dbReference>
<dbReference type="PANTHER" id="PTHR17490">
    <property type="entry name" value="SUA5"/>
    <property type="match status" value="1"/>
</dbReference>